<evidence type="ECO:0008006" key="5">
    <source>
        <dbReference type="Google" id="ProtNLM"/>
    </source>
</evidence>
<organism evidence="3 4">
    <name type="scientific">Wallemia hederae</name>
    <dbReference type="NCBI Taxonomy" id="1540922"/>
    <lineage>
        <taxon>Eukaryota</taxon>
        <taxon>Fungi</taxon>
        <taxon>Dikarya</taxon>
        <taxon>Basidiomycota</taxon>
        <taxon>Wallemiomycotina</taxon>
        <taxon>Wallemiomycetes</taxon>
        <taxon>Wallemiales</taxon>
        <taxon>Wallemiaceae</taxon>
        <taxon>Wallemia</taxon>
    </lineage>
</organism>
<feature type="signal peptide" evidence="2">
    <location>
        <begin position="1"/>
        <end position="25"/>
    </location>
</feature>
<dbReference type="SUPFAM" id="SSF48230">
    <property type="entry name" value="Chondroitin AC/alginate lyase"/>
    <property type="match status" value="1"/>
</dbReference>
<keyword evidence="2" id="KW-0732">Signal</keyword>
<reference evidence="3 4" key="1">
    <citation type="submission" date="2019-03" db="EMBL/GenBank/DDBJ databases">
        <title>Sequencing 23 genomes of Wallemia ichthyophaga.</title>
        <authorList>
            <person name="Gostincar C."/>
        </authorList>
    </citation>
    <scope>NUCLEOTIDE SEQUENCE [LARGE SCALE GENOMIC DNA]</scope>
    <source>
        <strain evidence="3 4">EXF-5753</strain>
    </source>
</reference>
<dbReference type="EMBL" id="SPNW01000011">
    <property type="protein sequence ID" value="TIA91568.1"/>
    <property type="molecule type" value="Genomic_DNA"/>
</dbReference>
<dbReference type="AlphaFoldDB" id="A0A4T0FSQ6"/>
<name>A0A4T0FSQ6_9BASI</name>
<protein>
    <recommendedName>
        <fullName evidence="5">Heparinase II N-terminal domain-containing protein</fullName>
    </recommendedName>
</protein>
<dbReference type="Gene3D" id="2.70.98.70">
    <property type="match status" value="1"/>
</dbReference>
<evidence type="ECO:0000313" key="4">
    <source>
        <dbReference type="Proteomes" id="UP000310189"/>
    </source>
</evidence>
<dbReference type="InterPro" id="IPR008929">
    <property type="entry name" value="Chondroitin_lyas"/>
</dbReference>
<dbReference type="PANTHER" id="PTHR38045:SF1">
    <property type="entry name" value="HEPARINASE II_III-LIKE PROTEIN"/>
    <property type="match status" value="1"/>
</dbReference>
<feature type="chain" id="PRO_5020191777" description="Heparinase II N-terminal domain-containing protein" evidence="2">
    <location>
        <begin position="26"/>
        <end position="754"/>
    </location>
</feature>
<gene>
    <name evidence="3" type="ORF">E3P99_00980</name>
</gene>
<accession>A0A4T0FSQ6</accession>
<evidence type="ECO:0000256" key="1">
    <source>
        <dbReference type="SAM" id="MobiDB-lite"/>
    </source>
</evidence>
<dbReference type="PROSITE" id="PS51257">
    <property type="entry name" value="PROKAR_LIPOPROTEIN"/>
    <property type="match status" value="1"/>
</dbReference>
<sequence>MRNQLGIPAVIAAIIIACVVGGVVGTRNSDDDNTDARNAAQPSPSDAASNKLSEGVLTSGMSDDNVPQYSSGTNTKLYQAPTVITDQDDKLNLPSCNENPPTMSGDGMQVTTDRPRIGGVPGRWNCLQDYIKADAYMKSWNETIFEQAEHFQNTPAPAWLPDGGLTGSGVLDQARECQQAVKSNAYAFRISGDNKYKDLVWDRLKVISGEKQTPAGTDDASKTYGSGTPEGDLWNSQHFLDTAEFMNSYAIAYDWLYDSWTQEERDWIRDTVVKNGLQKSKAENNYWWRNEQGNWNCVCNGGMINTALAIYEDDNTGIANQILNEALDNAKQNCVNGARADGTWTETSDYWYFGTTGWSLATASLIASTGNEQGMLSSNPNFYKTADFHMYNYGNTFKFNYGDHGPNKFTATANALVLLGRETNTPEYTLYQRDREDAADVFNMLWYEPRVAGAWWNKMPLDRYFDDDATQWASMRSSWTDTKGMFAAIKAGNTEGHQTHGDLDVGDFVIDALGQRWAGELGSANYLGTKYFNSEDQDANRWKWYRKGTQGQNVLMMNDQNAVAGVSSSAKFDTTNTVQGATTDISIDDDSTAFYTADLTKSYNGNSVKRGLRFLNKRRQVLVQDDIDSGEDMQWRVQTNATITLNGQSADLELGGEKMTVRITHPSDGSLKFGQEKAEQSQANLPNGGQGEDADIPNVGKDGSETNVLTIDLTPGQYRLQVSFEPQWDGMSSSDFQTPKDVAIDDWSLRSHDA</sequence>
<feature type="compositionally biased region" description="Polar residues" evidence="1">
    <location>
        <begin position="40"/>
        <end position="51"/>
    </location>
</feature>
<keyword evidence="4" id="KW-1185">Reference proteome</keyword>
<feature type="region of interest" description="Disordered" evidence="1">
    <location>
        <begin position="28"/>
        <end position="51"/>
    </location>
</feature>
<feature type="region of interest" description="Disordered" evidence="1">
    <location>
        <begin position="667"/>
        <end position="695"/>
    </location>
</feature>
<evidence type="ECO:0000256" key="2">
    <source>
        <dbReference type="SAM" id="SignalP"/>
    </source>
</evidence>
<dbReference type="Proteomes" id="UP000310189">
    <property type="component" value="Unassembled WGS sequence"/>
</dbReference>
<comment type="caution">
    <text evidence="3">The sequence shown here is derived from an EMBL/GenBank/DDBJ whole genome shotgun (WGS) entry which is preliminary data.</text>
</comment>
<dbReference type="OrthoDB" id="3476529at2759"/>
<evidence type="ECO:0000313" key="3">
    <source>
        <dbReference type="EMBL" id="TIA91568.1"/>
    </source>
</evidence>
<dbReference type="PANTHER" id="PTHR38045">
    <property type="entry name" value="CHROMOSOME 1, WHOLE GENOME SHOTGUN SEQUENCE"/>
    <property type="match status" value="1"/>
</dbReference>
<dbReference type="Gene3D" id="1.50.10.100">
    <property type="entry name" value="Chondroitin AC/alginate lyase"/>
    <property type="match status" value="1"/>
</dbReference>
<proteinExistence type="predicted"/>